<accession>A0AAU0F4K9</accession>
<dbReference type="EMBL" id="CP136426">
    <property type="protein sequence ID" value="WOC52281.1"/>
    <property type="molecule type" value="Genomic_DNA"/>
</dbReference>
<dbReference type="Proteomes" id="UP001432059">
    <property type="component" value="Chromosome"/>
</dbReference>
<dbReference type="AlphaFoldDB" id="A0AAU0F4K9"/>
<organism evidence="2 3">
    <name type="scientific">Bergeyella porcorum</name>
    <dbReference type="NCBI Taxonomy" id="1735111"/>
    <lineage>
        <taxon>Bacteria</taxon>
        <taxon>Pseudomonadati</taxon>
        <taxon>Bacteroidota</taxon>
        <taxon>Flavobacteriia</taxon>
        <taxon>Flavobacteriales</taxon>
        <taxon>Weeksellaceae</taxon>
        <taxon>Bergeyella</taxon>
    </lineage>
</organism>
<evidence type="ECO:0000313" key="2">
    <source>
        <dbReference type="EMBL" id="WOC52281.1"/>
    </source>
</evidence>
<keyword evidence="3" id="KW-1185">Reference proteome</keyword>
<protein>
    <submittedName>
        <fullName evidence="2">KAP family P-loop domain-containing protein</fullName>
    </submittedName>
</protein>
<dbReference type="RefSeq" id="WP_327983749.1">
    <property type="nucleotide sequence ID" value="NZ_CP136426.1"/>
</dbReference>
<dbReference type="InterPro" id="IPR027417">
    <property type="entry name" value="P-loop_NTPase"/>
</dbReference>
<proteinExistence type="predicted"/>
<dbReference type="KEGG" id="bpor:BPO_1634"/>
<dbReference type="SUPFAM" id="SSF52540">
    <property type="entry name" value="P-loop containing nucleoside triphosphate hydrolases"/>
    <property type="match status" value="1"/>
</dbReference>
<reference evidence="2" key="1">
    <citation type="submission" date="2023-10" db="EMBL/GenBank/DDBJ databases">
        <title>Characterization and whole genome sequencing of a novel strain of Bergeyella porcorum QD2021 isolated from pig.</title>
        <authorList>
            <person name="Liu G."/>
            <person name="Chen C."/>
            <person name="Han X."/>
        </authorList>
    </citation>
    <scope>NUCLEOTIDE SEQUENCE</scope>
    <source>
        <strain evidence="2">QD2021</strain>
    </source>
</reference>
<evidence type="ECO:0000313" key="3">
    <source>
        <dbReference type="Proteomes" id="UP001432059"/>
    </source>
</evidence>
<name>A0AAU0F4K9_9FLAO</name>
<feature type="domain" description="KAP NTPase" evidence="1">
    <location>
        <begin position="24"/>
        <end position="318"/>
    </location>
</feature>
<dbReference type="InterPro" id="IPR052754">
    <property type="entry name" value="NTPase_KAP_P-loop"/>
</dbReference>
<dbReference type="InterPro" id="IPR011646">
    <property type="entry name" value="KAP_P-loop"/>
</dbReference>
<sequence>MNISNLTDIPKLATEKDQLGIEEYKNGLLDFIRNAQTPLTIALQGEWGSGKTSLLNSIRYELCNDGYSPYYGVWINTWEYGLMMDESTTLTNIISGVIAEVMQVISEEDVSGAQQLKKKAMSFLSKVSKVAVKTSANIATGGSVGDSIDELFDGSNGGTSVRDLRKELQNTINNFLAKHPEKKGFLFFIDDLDRINPPVAVRILELLKNIFDLEHCIFILAIDYDVVVKGLEPKFGKKTMENEREFRSFFEKIIQLPFSMPVSNYDVGDFLMDSLVKLNYFNGDITEDQKDIIQEISLLTVGKNPRAIKRLMNAISLMKCINRNKSDEVENNDVSEVINYLLFSLQISYPLIYKVISDYPNFTTWNRELVVTYGLNEMSEEFQKIINMDNELFDEEWERILFLICQKDFYLKSRSAGISRLLNRAKVFIEQHNVEIEDAMIAGLEISSVTSVDNNPTLHVARKANLKDSGINPENIDPIFSVVKHTNTLLGVVSKKMKEKMADVPLILWIGKKTNEDKCFAALHVNEFKNKEDRVRFMNHLEGYGYNITEKMKSPEARFSTIYSERIKLKNPNDEREIHQTIEAILKNSVPVLEKIEQAFLSFEM</sequence>
<dbReference type="Pfam" id="PF07693">
    <property type="entry name" value="KAP_NTPase"/>
    <property type="match status" value="1"/>
</dbReference>
<dbReference type="PANTHER" id="PTHR22674:SF6">
    <property type="entry name" value="NTPASE KAP FAMILY P-LOOP DOMAIN-CONTAINING PROTEIN 1"/>
    <property type="match status" value="1"/>
</dbReference>
<dbReference type="Gene3D" id="3.40.50.300">
    <property type="entry name" value="P-loop containing nucleotide triphosphate hydrolases"/>
    <property type="match status" value="1"/>
</dbReference>
<evidence type="ECO:0000259" key="1">
    <source>
        <dbReference type="Pfam" id="PF07693"/>
    </source>
</evidence>
<dbReference type="PANTHER" id="PTHR22674">
    <property type="entry name" value="NTPASE, KAP FAMILY P-LOOP DOMAIN-CONTAINING 1"/>
    <property type="match status" value="1"/>
</dbReference>
<gene>
    <name evidence="2" type="ORF">BPO_1634</name>
</gene>